<organism evidence="4 5">
    <name type="scientific">Sporothrix bragantina</name>
    <dbReference type="NCBI Taxonomy" id="671064"/>
    <lineage>
        <taxon>Eukaryota</taxon>
        <taxon>Fungi</taxon>
        <taxon>Dikarya</taxon>
        <taxon>Ascomycota</taxon>
        <taxon>Pezizomycotina</taxon>
        <taxon>Sordariomycetes</taxon>
        <taxon>Sordariomycetidae</taxon>
        <taxon>Ophiostomatales</taxon>
        <taxon>Ophiostomataceae</taxon>
        <taxon>Sporothrix</taxon>
    </lineage>
</organism>
<gene>
    <name evidence="4" type="ORF">SBRCBS47491_005799</name>
</gene>
<dbReference type="PANTHER" id="PTHR12828:SF3">
    <property type="entry name" value="PROTEASOME MATURATION PROTEIN"/>
    <property type="match status" value="1"/>
</dbReference>
<evidence type="ECO:0000313" key="5">
    <source>
        <dbReference type="Proteomes" id="UP001642406"/>
    </source>
</evidence>
<feature type="compositionally biased region" description="Basic and acidic residues" evidence="3">
    <location>
        <begin position="10"/>
        <end position="24"/>
    </location>
</feature>
<evidence type="ECO:0008006" key="6">
    <source>
        <dbReference type="Google" id="ProtNLM"/>
    </source>
</evidence>
<evidence type="ECO:0000256" key="2">
    <source>
        <dbReference type="ARBA" id="ARBA00043974"/>
    </source>
</evidence>
<evidence type="ECO:0000256" key="3">
    <source>
        <dbReference type="SAM" id="MobiDB-lite"/>
    </source>
</evidence>
<keyword evidence="1" id="KW-0143">Chaperone</keyword>
<dbReference type="InterPro" id="IPR008012">
    <property type="entry name" value="Ump1"/>
</dbReference>
<dbReference type="Pfam" id="PF05348">
    <property type="entry name" value="UMP1"/>
    <property type="match status" value="1"/>
</dbReference>
<comment type="similarity">
    <text evidence="2">Belongs to the POMP/UMP1 family.</text>
</comment>
<feature type="region of interest" description="Disordered" evidence="3">
    <location>
        <begin position="1"/>
        <end position="69"/>
    </location>
</feature>
<reference evidence="4 5" key="1">
    <citation type="submission" date="2024-01" db="EMBL/GenBank/DDBJ databases">
        <authorList>
            <person name="Allen C."/>
            <person name="Tagirdzhanova G."/>
        </authorList>
    </citation>
    <scope>NUCLEOTIDE SEQUENCE [LARGE SCALE GENOMIC DNA]</scope>
</reference>
<feature type="compositionally biased region" description="Low complexity" evidence="3">
    <location>
        <begin position="44"/>
        <end position="64"/>
    </location>
</feature>
<evidence type="ECO:0000256" key="1">
    <source>
        <dbReference type="ARBA" id="ARBA00023186"/>
    </source>
</evidence>
<sequence>MSLRIVPADAHSDSFSHVASRERGAPSAPGVHDMMRHGVGPKVASPLTSAASKSASAAAGTPAAQLDSAHPLEARLKQWEATRENMRMEMLRRTFGIAEPVRRGMELKITRDGEWRPLALGSAGPGSALLPSVHEDILLGRDTTVDWEDIYTGEESRSVPSFHEEMERKLRM</sequence>
<accession>A0ABP0C0I6</accession>
<protein>
    <recommendedName>
        <fullName evidence="6">Proteasome maturation protein</fullName>
    </recommendedName>
</protein>
<keyword evidence="5" id="KW-1185">Reference proteome</keyword>
<name>A0ABP0C0I6_9PEZI</name>
<comment type="caution">
    <text evidence="4">The sequence shown here is derived from an EMBL/GenBank/DDBJ whole genome shotgun (WGS) entry which is preliminary data.</text>
</comment>
<dbReference type="PANTHER" id="PTHR12828">
    <property type="entry name" value="PROTEASOME MATURATION PROTEIN UMP1"/>
    <property type="match status" value="1"/>
</dbReference>
<proteinExistence type="inferred from homology"/>
<dbReference type="Proteomes" id="UP001642406">
    <property type="component" value="Unassembled WGS sequence"/>
</dbReference>
<dbReference type="EMBL" id="CAWUHC010000052">
    <property type="protein sequence ID" value="CAK7225167.1"/>
    <property type="molecule type" value="Genomic_DNA"/>
</dbReference>
<evidence type="ECO:0000313" key="4">
    <source>
        <dbReference type="EMBL" id="CAK7225167.1"/>
    </source>
</evidence>